<comment type="subunit">
    <text evidence="2 11">Heterodimer of HisH and HisF.</text>
</comment>
<dbReference type="EC" id="4.3.2.10" evidence="11"/>
<evidence type="ECO:0000313" key="15">
    <source>
        <dbReference type="Proteomes" id="UP000029067"/>
    </source>
</evidence>
<evidence type="ECO:0000256" key="8">
    <source>
        <dbReference type="ARBA" id="ARBA00025299"/>
    </source>
</evidence>
<dbReference type="Pfam" id="PF00117">
    <property type="entry name" value="GATase"/>
    <property type="match status" value="1"/>
</dbReference>
<dbReference type="HAMAP" id="MF_00278">
    <property type="entry name" value="HisH"/>
    <property type="match status" value="1"/>
</dbReference>
<accession>A0A087ART7</accession>
<keyword evidence="3 11" id="KW-0028">Amino-acid biosynthesis</keyword>
<dbReference type="GO" id="GO:0000105">
    <property type="term" value="P:L-histidine biosynthetic process"/>
    <property type="evidence" value="ECO:0007669"/>
    <property type="project" value="UniProtKB-UniRule"/>
</dbReference>
<evidence type="ECO:0000256" key="11">
    <source>
        <dbReference type="HAMAP-Rule" id="MF_00278"/>
    </source>
</evidence>
<name>A0A087ART7_9BIFI</name>
<evidence type="ECO:0000259" key="13">
    <source>
        <dbReference type="Pfam" id="PF00117"/>
    </source>
</evidence>
<feature type="active site" description="Nucleophile" evidence="11 12">
    <location>
        <position position="81"/>
    </location>
</feature>
<evidence type="ECO:0000313" key="14">
    <source>
        <dbReference type="EMBL" id="KFI61487.1"/>
    </source>
</evidence>
<dbReference type="InterPro" id="IPR029062">
    <property type="entry name" value="Class_I_gatase-like"/>
</dbReference>
<gene>
    <name evidence="11" type="primary">hisH</name>
    <name evidence="14" type="ORF">BCUN_1697</name>
</gene>
<evidence type="ECO:0000256" key="12">
    <source>
        <dbReference type="PIRSR" id="PIRSR000495-1"/>
    </source>
</evidence>
<dbReference type="EC" id="3.5.1.2" evidence="11"/>
<keyword evidence="4 11" id="KW-0378">Hydrolase</keyword>
<evidence type="ECO:0000256" key="7">
    <source>
        <dbReference type="ARBA" id="ARBA00023239"/>
    </source>
</evidence>
<dbReference type="InterPro" id="IPR017926">
    <property type="entry name" value="GATASE"/>
</dbReference>
<dbReference type="GO" id="GO:0000107">
    <property type="term" value="F:imidazoleglycerol-phosphate synthase activity"/>
    <property type="evidence" value="ECO:0007669"/>
    <property type="project" value="UniProtKB-UniRule"/>
</dbReference>
<dbReference type="GO" id="GO:0005737">
    <property type="term" value="C:cytoplasm"/>
    <property type="evidence" value="ECO:0007669"/>
    <property type="project" value="UniProtKB-SubCell"/>
</dbReference>
<evidence type="ECO:0000256" key="9">
    <source>
        <dbReference type="ARBA" id="ARBA00047838"/>
    </source>
</evidence>
<feature type="active site" evidence="11 12">
    <location>
        <position position="198"/>
    </location>
</feature>
<comment type="function">
    <text evidence="8 11">IGPS catalyzes the conversion of PRFAR and glutamine to IGP, AICAR and glutamate. The HisH subunit catalyzes the hydrolysis of glutamine to glutamate and ammonia as part of the synthesis of IGP and AICAR. The resulting ammonia molecule is channeled to the active site of HisF.</text>
</comment>
<evidence type="ECO:0000256" key="10">
    <source>
        <dbReference type="ARBA" id="ARBA00049534"/>
    </source>
</evidence>
<dbReference type="GO" id="GO:0016829">
    <property type="term" value="F:lyase activity"/>
    <property type="evidence" value="ECO:0007669"/>
    <property type="project" value="UniProtKB-KW"/>
</dbReference>
<keyword evidence="7 11" id="KW-0456">Lyase</keyword>
<evidence type="ECO:0000256" key="2">
    <source>
        <dbReference type="ARBA" id="ARBA00011152"/>
    </source>
</evidence>
<dbReference type="eggNOG" id="COG0118">
    <property type="taxonomic scope" value="Bacteria"/>
</dbReference>
<reference evidence="14 15" key="1">
    <citation type="submission" date="2014-03" db="EMBL/GenBank/DDBJ databases">
        <title>Genomics of Bifidobacteria.</title>
        <authorList>
            <person name="Ventura M."/>
            <person name="Milani C."/>
            <person name="Lugli G.A."/>
        </authorList>
    </citation>
    <scope>NUCLEOTIDE SEQUENCE [LARGE SCALE GENOMIC DNA]</scope>
    <source>
        <strain evidence="14 15">LMG 10738</strain>
    </source>
</reference>
<organism evidence="14 15">
    <name type="scientific">Bifidobacterium cuniculi</name>
    <dbReference type="NCBI Taxonomy" id="1688"/>
    <lineage>
        <taxon>Bacteria</taxon>
        <taxon>Bacillati</taxon>
        <taxon>Actinomycetota</taxon>
        <taxon>Actinomycetes</taxon>
        <taxon>Bifidobacteriales</taxon>
        <taxon>Bifidobacteriaceae</taxon>
        <taxon>Bifidobacterium</taxon>
    </lineage>
</organism>
<keyword evidence="11" id="KW-0963">Cytoplasm</keyword>
<keyword evidence="15" id="KW-1185">Reference proteome</keyword>
<dbReference type="PROSITE" id="PS51273">
    <property type="entry name" value="GATASE_TYPE_1"/>
    <property type="match status" value="1"/>
</dbReference>
<dbReference type="SUPFAM" id="SSF52317">
    <property type="entry name" value="Class I glutamine amidotransferase-like"/>
    <property type="match status" value="1"/>
</dbReference>
<protein>
    <recommendedName>
        <fullName evidence="11">Imidazole glycerol phosphate synthase subunit HisH</fullName>
        <ecNumber evidence="11">4.3.2.10</ecNumber>
    </recommendedName>
    <alternativeName>
        <fullName evidence="11">IGP synthase glutaminase subunit</fullName>
        <ecNumber evidence="11">3.5.1.2</ecNumber>
    </alternativeName>
    <alternativeName>
        <fullName evidence="11">IGP synthase subunit HisH</fullName>
    </alternativeName>
    <alternativeName>
        <fullName evidence="11">ImGP synthase subunit HisH</fullName>
        <shortName evidence="11">IGPS subunit HisH</shortName>
    </alternativeName>
</protein>
<dbReference type="InterPro" id="IPR010139">
    <property type="entry name" value="Imidazole-glycPsynth_HisH"/>
</dbReference>
<proteinExistence type="inferred from homology"/>
<comment type="caution">
    <text evidence="14">The sequence shown here is derived from an EMBL/GenBank/DDBJ whole genome shotgun (WGS) entry which is preliminary data.</text>
</comment>
<dbReference type="NCBIfam" id="TIGR01855">
    <property type="entry name" value="IMP_synth_hisH"/>
    <property type="match status" value="1"/>
</dbReference>
<dbReference type="RefSeq" id="WP_033514763.1">
    <property type="nucleotide sequence ID" value="NZ_JGYV01000015.1"/>
</dbReference>
<dbReference type="EMBL" id="JGYV01000015">
    <property type="protein sequence ID" value="KFI61487.1"/>
    <property type="molecule type" value="Genomic_DNA"/>
</dbReference>
<sequence>MKSVVVFDYGFGNVRSMVRALADLDLDVTLTSNYRQALEADGLVVPGVGAYGTCMKGLRACSGDRVVYDRLRAQRPVLGVCVGEQVMFEEGSEHGVTTEGLGLVGGTVSPLEADVVPHMGWDTVRAPEGSVLFAGVEGERFYFVHSYAAYGTHPVDTGEYQIDFGDVPQLDTWCDYGARPFLAAVEHGPLFATQFHPEKSAQAGAKLLRNWVDVL</sequence>
<feature type="active site" evidence="11 12">
    <location>
        <position position="196"/>
    </location>
</feature>
<comment type="catalytic activity">
    <reaction evidence="9 11">
        <text>5-[(5-phospho-1-deoxy-D-ribulos-1-ylimino)methylamino]-1-(5-phospho-beta-D-ribosyl)imidazole-4-carboxamide + L-glutamine = D-erythro-1-(imidazol-4-yl)glycerol 3-phosphate + 5-amino-1-(5-phospho-beta-D-ribosyl)imidazole-4-carboxamide + L-glutamate + H(+)</text>
        <dbReference type="Rhea" id="RHEA:24793"/>
        <dbReference type="ChEBI" id="CHEBI:15378"/>
        <dbReference type="ChEBI" id="CHEBI:29985"/>
        <dbReference type="ChEBI" id="CHEBI:58278"/>
        <dbReference type="ChEBI" id="CHEBI:58359"/>
        <dbReference type="ChEBI" id="CHEBI:58475"/>
        <dbReference type="ChEBI" id="CHEBI:58525"/>
        <dbReference type="EC" id="4.3.2.10"/>
    </reaction>
</comment>
<dbReference type="CDD" id="cd01748">
    <property type="entry name" value="GATase1_IGP_Synthase"/>
    <property type="match status" value="1"/>
</dbReference>
<dbReference type="PANTHER" id="PTHR42701">
    <property type="entry name" value="IMIDAZOLE GLYCEROL PHOSPHATE SYNTHASE SUBUNIT HISH"/>
    <property type="match status" value="1"/>
</dbReference>
<comment type="pathway">
    <text evidence="1 11">Amino-acid biosynthesis; L-histidine biosynthesis; L-histidine from 5-phospho-alpha-D-ribose 1-diphosphate: step 5/9.</text>
</comment>
<evidence type="ECO:0000256" key="3">
    <source>
        <dbReference type="ARBA" id="ARBA00022605"/>
    </source>
</evidence>
<evidence type="ECO:0000256" key="1">
    <source>
        <dbReference type="ARBA" id="ARBA00005091"/>
    </source>
</evidence>
<evidence type="ECO:0000256" key="6">
    <source>
        <dbReference type="ARBA" id="ARBA00023102"/>
    </source>
</evidence>
<keyword evidence="5 11" id="KW-0315">Glutamine amidotransferase</keyword>
<dbReference type="Proteomes" id="UP000029067">
    <property type="component" value="Unassembled WGS sequence"/>
</dbReference>
<dbReference type="GO" id="GO:0004359">
    <property type="term" value="F:glutaminase activity"/>
    <property type="evidence" value="ECO:0007669"/>
    <property type="project" value="UniProtKB-EC"/>
</dbReference>
<evidence type="ECO:0000256" key="4">
    <source>
        <dbReference type="ARBA" id="ARBA00022801"/>
    </source>
</evidence>
<keyword evidence="6 11" id="KW-0368">Histidine biosynthesis</keyword>
<dbReference type="UniPathway" id="UPA00031">
    <property type="reaction ID" value="UER00010"/>
</dbReference>
<dbReference type="PIRSF" id="PIRSF000495">
    <property type="entry name" value="Amidotransf_hisH"/>
    <property type="match status" value="1"/>
</dbReference>
<comment type="subcellular location">
    <subcellularLocation>
        <location evidence="11">Cytoplasm</location>
    </subcellularLocation>
</comment>
<feature type="domain" description="Glutamine amidotransferase" evidence="13">
    <location>
        <begin position="5"/>
        <end position="211"/>
    </location>
</feature>
<dbReference type="OrthoDB" id="9807137at2"/>
<dbReference type="PANTHER" id="PTHR42701:SF1">
    <property type="entry name" value="IMIDAZOLE GLYCEROL PHOSPHATE SYNTHASE SUBUNIT HISH"/>
    <property type="match status" value="1"/>
</dbReference>
<comment type="catalytic activity">
    <reaction evidence="10 11">
        <text>L-glutamine + H2O = L-glutamate + NH4(+)</text>
        <dbReference type="Rhea" id="RHEA:15889"/>
        <dbReference type="ChEBI" id="CHEBI:15377"/>
        <dbReference type="ChEBI" id="CHEBI:28938"/>
        <dbReference type="ChEBI" id="CHEBI:29985"/>
        <dbReference type="ChEBI" id="CHEBI:58359"/>
        <dbReference type="EC" id="3.5.1.2"/>
    </reaction>
</comment>
<dbReference type="AlphaFoldDB" id="A0A087ART7"/>
<dbReference type="STRING" id="1688.BCUN_1697"/>
<dbReference type="Gene3D" id="3.40.50.880">
    <property type="match status" value="1"/>
</dbReference>
<evidence type="ECO:0000256" key="5">
    <source>
        <dbReference type="ARBA" id="ARBA00022962"/>
    </source>
</evidence>